<name>A0AAV8UR34_9RHOD</name>
<gene>
    <name evidence="3" type="ORF">NDN08_001480</name>
</gene>
<keyword evidence="4" id="KW-1185">Reference proteome</keyword>
<evidence type="ECO:0000256" key="1">
    <source>
        <dbReference type="SAM" id="MobiDB-lite"/>
    </source>
</evidence>
<reference evidence="3 4" key="1">
    <citation type="journal article" date="2023" name="Nat. Commun.">
        <title>Origin of minicircular mitochondrial genomes in red algae.</title>
        <authorList>
            <person name="Lee Y."/>
            <person name="Cho C.H."/>
            <person name="Lee Y.M."/>
            <person name="Park S.I."/>
            <person name="Yang J.H."/>
            <person name="West J.A."/>
            <person name="Bhattacharya D."/>
            <person name="Yoon H.S."/>
        </authorList>
    </citation>
    <scope>NUCLEOTIDE SEQUENCE [LARGE SCALE GENOMIC DNA]</scope>
    <source>
        <strain evidence="3 4">CCMP1338</strain>
        <tissue evidence="3">Whole cell</tissue>
    </source>
</reference>
<evidence type="ECO:0000313" key="3">
    <source>
        <dbReference type="EMBL" id="KAJ8904968.1"/>
    </source>
</evidence>
<protein>
    <submittedName>
        <fullName evidence="3">Uncharacterized protein</fullName>
    </submittedName>
</protein>
<evidence type="ECO:0000256" key="2">
    <source>
        <dbReference type="SAM" id="Phobius"/>
    </source>
</evidence>
<comment type="caution">
    <text evidence="3">The sequence shown here is derived from an EMBL/GenBank/DDBJ whole genome shotgun (WGS) entry which is preliminary data.</text>
</comment>
<evidence type="ECO:0000313" key="4">
    <source>
        <dbReference type="Proteomes" id="UP001157974"/>
    </source>
</evidence>
<keyword evidence="2" id="KW-0472">Membrane</keyword>
<accession>A0AAV8UR34</accession>
<sequence>MATTAWTEAKSEDIPSGDVQVPSGTSVLSRIRENILTVCYIIGVYAIVWSVLRLDYYNLNWIEIRPYT</sequence>
<dbReference type="AlphaFoldDB" id="A0AAV8UR34"/>
<keyword evidence="2" id="KW-0812">Transmembrane</keyword>
<feature type="transmembrane region" description="Helical" evidence="2">
    <location>
        <begin position="35"/>
        <end position="52"/>
    </location>
</feature>
<dbReference type="Proteomes" id="UP001157974">
    <property type="component" value="Unassembled WGS sequence"/>
</dbReference>
<feature type="region of interest" description="Disordered" evidence="1">
    <location>
        <begin position="1"/>
        <end position="20"/>
    </location>
</feature>
<proteinExistence type="predicted"/>
<dbReference type="EMBL" id="JAMWBK010000005">
    <property type="protein sequence ID" value="KAJ8904968.1"/>
    <property type="molecule type" value="Genomic_DNA"/>
</dbReference>
<keyword evidence="2" id="KW-1133">Transmembrane helix</keyword>
<organism evidence="3 4">
    <name type="scientific">Rhodosorus marinus</name>
    <dbReference type="NCBI Taxonomy" id="101924"/>
    <lineage>
        <taxon>Eukaryota</taxon>
        <taxon>Rhodophyta</taxon>
        <taxon>Stylonematophyceae</taxon>
        <taxon>Stylonematales</taxon>
        <taxon>Stylonemataceae</taxon>
        <taxon>Rhodosorus</taxon>
    </lineage>
</organism>